<dbReference type="PATRIC" id="fig|47500.8.peg.4540"/>
<dbReference type="Proteomes" id="UP000037269">
    <property type="component" value="Unassembled WGS sequence"/>
</dbReference>
<reference evidence="3 5" key="2">
    <citation type="submission" date="2016-10" db="EMBL/GenBank/DDBJ databases">
        <authorList>
            <person name="de Groot N.N."/>
        </authorList>
    </citation>
    <scope>NUCLEOTIDE SEQUENCE [LARGE SCALE GENOMIC DNA]</scope>
    <source>
        <strain evidence="3 5">DSM 2895</strain>
    </source>
</reference>
<dbReference type="AlphaFoldDB" id="A0A0D1XCJ8"/>
<sequence>MDWSDDAIHLAEKRLDMGNERVVIVGMFVLTELRIAAILSFAFSPNFAWAIGSLLALGVIGTLSGPIYDTWLNLNIESKVHATVLLMMSQSDALGQTAGGPFVGWIGNRLSVRASLVVAAVLLSPILVVFGRVLRKR</sequence>
<keyword evidence="4" id="KW-1185">Reference proteome</keyword>
<dbReference type="STRING" id="47500.AF333_12295"/>
<gene>
    <name evidence="2" type="ORF">AF333_12295</name>
    <name evidence="3" type="ORF">SAMN04487909_10731</name>
</gene>
<dbReference type="InterPro" id="IPR036259">
    <property type="entry name" value="MFS_trans_sf"/>
</dbReference>
<evidence type="ECO:0000313" key="4">
    <source>
        <dbReference type="Proteomes" id="UP000037269"/>
    </source>
</evidence>
<keyword evidence="1" id="KW-0472">Membrane</keyword>
<feature type="transmembrane region" description="Helical" evidence="1">
    <location>
        <begin position="49"/>
        <end position="68"/>
    </location>
</feature>
<name>A0A0D1XCJ8_ANEMI</name>
<evidence type="ECO:0000313" key="3">
    <source>
        <dbReference type="EMBL" id="SDI73158.1"/>
    </source>
</evidence>
<dbReference type="Gene3D" id="1.20.1250.20">
    <property type="entry name" value="MFS general substrate transporter like domains"/>
    <property type="match status" value="1"/>
</dbReference>
<proteinExistence type="predicted"/>
<dbReference type="EMBL" id="LGUG01000004">
    <property type="protein sequence ID" value="KON96147.1"/>
    <property type="molecule type" value="Genomic_DNA"/>
</dbReference>
<protein>
    <recommendedName>
        <fullName evidence="6">Major facilitator superfamily (MFS) profile domain-containing protein</fullName>
    </recommendedName>
</protein>
<dbReference type="EMBL" id="FNED01000007">
    <property type="protein sequence ID" value="SDI73158.1"/>
    <property type="molecule type" value="Genomic_DNA"/>
</dbReference>
<keyword evidence="1" id="KW-0812">Transmembrane</keyword>
<reference evidence="2 4" key="1">
    <citation type="submission" date="2015-07" db="EMBL/GenBank/DDBJ databases">
        <title>Fjat-14205 dsm 2895.</title>
        <authorList>
            <person name="Liu B."/>
            <person name="Wang J."/>
            <person name="Zhu Y."/>
            <person name="Liu G."/>
            <person name="Chen Q."/>
            <person name="Chen Z."/>
            <person name="Lan J."/>
            <person name="Che J."/>
            <person name="Ge C."/>
            <person name="Shi H."/>
            <person name="Pan Z."/>
            <person name="Liu X."/>
        </authorList>
    </citation>
    <scope>NUCLEOTIDE SEQUENCE [LARGE SCALE GENOMIC DNA]</scope>
    <source>
        <strain evidence="2 4">DSM 2895</strain>
    </source>
</reference>
<accession>A0A0D1XCJ8</accession>
<evidence type="ECO:0000313" key="2">
    <source>
        <dbReference type="EMBL" id="KON96147.1"/>
    </source>
</evidence>
<dbReference type="SUPFAM" id="SSF103473">
    <property type="entry name" value="MFS general substrate transporter"/>
    <property type="match status" value="1"/>
</dbReference>
<evidence type="ECO:0008006" key="6">
    <source>
        <dbReference type="Google" id="ProtNLM"/>
    </source>
</evidence>
<feature type="transmembrane region" description="Helical" evidence="1">
    <location>
        <begin position="112"/>
        <end position="134"/>
    </location>
</feature>
<feature type="transmembrane region" description="Helical" evidence="1">
    <location>
        <begin position="22"/>
        <end position="43"/>
    </location>
</feature>
<evidence type="ECO:0000313" key="5">
    <source>
        <dbReference type="Proteomes" id="UP000182836"/>
    </source>
</evidence>
<organism evidence="2 4">
    <name type="scientific">Aneurinibacillus migulanus</name>
    <name type="common">Bacillus migulanus</name>
    <dbReference type="NCBI Taxonomy" id="47500"/>
    <lineage>
        <taxon>Bacteria</taxon>
        <taxon>Bacillati</taxon>
        <taxon>Bacillota</taxon>
        <taxon>Bacilli</taxon>
        <taxon>Bacillales</taxon>
        <taxon>Paenibacillaceae</taxon>
        <taxon>Aneurinibacillus group</taxon>
        <taxon>Aneurinibacillus</taxon>
    </lineage>
</organism>
<evidence type="ECO:0000256" key="1">
    <source>
        <dbReference type="SAM" id="Phobius"/>
    </source>
</evidence>
<keyword evidence="1" id="KW-1133">Transmembrane helix</keyword>
<dbReference type="Proteomes" id="UP000182836">
    <property type="component" value="Unassembled WGS sequence"/>
</dbReference>